<proteinExistence type="predicted"/>
<dbReference type="AlphaFoldDB" id="A0A1J5S593"/>
<evidence type="ECO:0000256" key="1">
    <source>
        <dbReference type="ARBA" id="ARBA00005189"/>
    </source>
</evidence>
<keyword evidence="3 7" id="KW-0808">Transferase</keyword>
<dbReference type="CDD" id="cd07989">
    <property type="entry name" value="LPLAT_AGPAT-like"/>
    <property type="match status" value="1"/>
</dbReference>
<dbReference type="Pfam" id="PF01553">
    <property type="entry name" value="Acyltransferase"/>
    <property type="match status" value="1"/>
</dbReference>
<evidence type="ECO:0000256" key="5">
    <source>
        <dbReference type="ARBA" id="ARBA00023315"/>
    </source>
</evidence>
<organism evidence="7">
    <name type="scientific">mine drainage metagenome</name>
    <dbReference type="NCBI Taxonomy" id="410659"/>
    <lineage>
        <taxon>unclassified sequences</taxon>
        <taxon>metagenomes</taxon>
        <taxon>ecological metagenomes</taxon>
    </lineage>
</organism>
<dbReference type="EC" id="2.3.1.51" evidence="7"/>
<reference evidence="7" key="1">
    <citation type="submission" date="2016-10" db="EMBL/GenBank/DDBJ databases">
        <title>Sequence of Gallionella enrichment culture.</title>
        <authorList>
            <person name="Poehlein A."/>
            <person name="Muehling M."/>
            <person name="Daniel R."/>
        </authorList>
    </citation>
    <scope>NUCLEOTIDE SEQUENCE</scope>
</reference>
<dbReference type="SMART" id="SM00563">
    <property type="entry name" value="PlsC"/>
    <property type="match status" value="1"/>
</dbReference>
<keyword evidence="2" id="KW-0444">Lipid biosynthesis</keyword>
<evidence type="ECO:0000256" key="2">
    <source>
        <dbReference type="ARBA" id="ARBA00022516"/>
    </source>
</evidence>
<dbReference type="GO" id="GO:0006654">
    <property type="term" value="P:phosphatidic acid biosynthetic process"/>
    <property type="evidence" value="ECO:0007669"/>
    <property type="project" value="TreeGrafter"/>
</dbReference>
<keyword evidence="5 7" id="KW-0012">Acyltransferase</keyword>
<accession>A0A1J5S593</accession>
<dbReference type="InterPro" id="IPR002123">
    <property type="entry name" value="Plipid/glycerol_acylTrfase"/>
</dbReference>
<comment type="caution">
    <text evidence="7">The sequence shown here is derived from an EMBL/GenBank/DDBJ whole genome shotgun (WGS) entry which is preliminary data.</text>
</comment>
<keyword evidence="4" id="KW-0443">Lipid metabolism</keyword>
<dbReference type="PANTHER" id="PTHR10434">
    <property type="entry name" value="1-ACYL-SN-GLYCEROL-3-PHOSPHATE ACYLTRANSFERASE"/>
    <property type="match status" value="1"/>
</dbReference>
<gene>
    <name evidence="7" type="primary">plsC_7</name>
    <name evidence="7" type="ORF">GALL_186250</name>
</gene>
<dbReference type="PANTHER" id="PTHR10434:SF64">
    <property type="entry name" value="1-ACYL-SN-GLYCEROL-3-PHOSPHATE ACYLTRANSFERASE-RELATED"/>
    <property type="match status" value="1"/>
</dbReference>
<dbReference type="GO" id="GO:0003841">
    <property type="term" value="F:1-acylglycerol-3-phosphate O-acyltransferase activity"/>
    <property type="evidence" value="ECO:0007669"/>
    <property type="project" value="UniProtKB-EC"/>
</dbReference>
<evidence type="ECO:0000259" key="6">
    <source>
        <dbReference type="SMART" id="SM00563"/>
    </source>
</evidence>
<dbReference type="SUPFAM" id="SSF69593">
    <property type="entry name" value="Glycerol-3-phosphate (1)-acyltransferase"/>
    <property type="match status" value="1"/>
</dbReference>
<sequence>MTHTLIGTMIAAIVFPVASKPVKLKLIQWWSGQLVAALNLRVISLGNIPTKNETLSSTMFVANHISWTDIYALNSIVPLRFISKSEVKNWPVVGYLASKANVLFIDRSKRHDAARIVYTATLGLKAGDNLCFFPEGTTTDGTVLKPFKSSLIEAAIQANAKIWPIAIRYPRPDGSINTDVAYAGETTMLVSIQQILRQKNPVVELHFFAPITITELADDNQDRRALTLNIQQLIQQKLKLNLS</sequence>
<name>A0A1J5S593_9ZZZZ</name>
<evidence type="ECO:0000313" key="7">
    <source>
        <dbReference type="EMBL" id="OIQ99388.1"/>
    </source>
</evidence>
<protein>
    <submittedName>
        <fullName evidence="7">1-acyl-sn-glycerol-3-phosphate acyltransferase</fullName>
        <ecNumber evidence="7">2.3.1.-</ecNumber>
        <ecNumber evidence="7">2.3.1.51</ecNumber>
    </submittedName>
</protein>
<dbReference type="EC" id="2.3.1.-" evidence="7"/>
<dbReference type="EMBL" id="MLJW01000107">
    <property type="protein sequence ID" value="OIQ99388.1"/>
    <property type="molecule type" value="Genomic_DNA"/>
</dbReference>
<feature type="domain" description="Phospholipid/glycerol acyltransferase" evidence="6">
    <location>
        <begin position="58"/>
        <end position="170"/>
    </location>
</feature>
<evidence type="ECO:0000256" key="4">
    <source>
        <dbReference type="ARBA" id="ARBA00023098"/>
    </source>
</evidence>
<comment type="pathway">
    <text evidence="1">Lipid metabolism.</text>
</comment>
<evidence type="ECO:0000256" key="3">
    <source>
        <dbReference type="ARBA" id="ARBA00022679"/>
    </source>
</evidence>